<evidence type="ECO:0000313" key="5">
    <source>
        <dbReference type="Proteomes" id="UP000317227"/>
    </source>
</evidence>
<feature type="transmembrane region" description="Helical" evidence="1">
    <location>
        <begin position="7"/>
        <end position="29"/>
    </location>
</feature>
<dbReference type="Proteomes" id="UP000240931">
    <property type="component" value="Segment"/>
</dbReference>
<accession>A0A2C9CXA2</accession>
<dbReference type="RefSeq" id="YP_009623764.1">
    <property type="nucleotide sequence ID" value="NC_042116.1"/>
</dbReference>
<gene>
    <name evidence="2" type="primary">g154</name>
</gene>
<dbReference type="GeneID" id="40100572"/>
<reference evidence="4" key="2">
    <citation type="submission" date="2017-10" db="EMBL/GenBank/DDBJ databases">
        <authorList>
            <person name="Skurnik M."/>
        </authorList>
    </citation>
    <scope>NUCLEOTIDE SEQUENCE [LARGE SCALE GENOMIC DNA]</scope>
</reference>
<name>A0A2C9CXA2_9CAUD</name>
<reference evidence="3 5" key="3">
    <citation type="submission" date="2019-06" db="EMBL/GenBank/DDBJ databases">
        <authorList>
            <person name="Bower L."/>
            <person name="Leinonen R."/>
        </authorList>
    </citation>
    <scope>NUCLEOTIDE SEQUENCE [LARGE SCALE GENOMIC DNA]</scope>
</reference>
<keyword evidence="1" id="KW-0812">Transmembrane</keyword>
<reference evidence="2" key="1">
    <citation type="submission" date="2017-10" db="EMBL/GenBank/DDBJ databases">
        <authorList>
            <person name="Banno H."/>
            <person name="Chua N.-H."/>
        </authorList>
    </citation>
    <scope>NUCLEOTIDE SEQUENCE [LARGE SCALE GENOMIC DNA]</scope>
</reference>
<dbReference type="Proteomes" id="UP000317227">
    <property type="component" value="Segment"/>
</dbReference>
<dbReference type="EMBL" id="LR596615">
    <property type="protein sequence ID" value="VUE36200.1"/>
    <property type="molecule type" value="Genomic_DNA"/>
</dbReference>
<keyword evidence="1" id="KW-0472">Membrane</keyword>
<evidence type="ECO:0000313" key="3">
    <source>
        <dbReference type="EMBL" id="VUE36200.1"/>
    </source>
</evidence>
<keyword evidence="1" id="KW-1133">Transmembrane helix</keyword>
<evidence type="ECO:0000313" key="2">
    <source>
        <dbReference type="EMBL" id="SOK58431.1"/>
    </source>
</evidence>
<proteinExistence type="predicted"/>
<dbReference type="OrthoDB" id="21667at10239"/>
<keyword evidence="4" id="KW-1185">Reference proteome</keyword>
<sequence length="120" mass="14024">MFNFIKLYKLPIVIVAFILYTVLMLFSGWQVRTYYDGYQQNIVEKVQKVVDTGVSTMQRNQAQGFENIKVNLKEANNKTIIKEPTIVNRIIYAQQCIDQDGVDLLQQYKQESINIREGKK</sequence>
<evidence type="ECO:0000313" key="4">
    <source>
        <dbReference type="Proteomes" id="UP000240931"/>
    </source>
</evidence>
<evidence type="ECO:0000256" key="1">
    <source>
        <dbReference type="SAM" id="Phobius"/>
    </source>
</evidence>
<dbReference type="EMBL" id="LT960551">
    <property type="protein sequence ID" value="SOK58431.1"/>
    <property type="molecule type" value="Genomic_DNA"/>
</dbReference>
<dbReference type="KEGG" id="vg:40100572"/>
<organism evidence="2 4">
    <name type="scientific">Yersinia phage fHe-Yen9-04</name>
    <dbReference type="NCBI Taxonomy" id="2052742"/>
    <lineage>
        <taxon>Viruses</taxon>
        <taxon>Duplodnaviria</taxon>
        <taxon>Heunggongvirae</taxon>
        <taxon>Uroviricota</taxon>
        <taxon>Caudoviricetes</taxon>
        <taxon>Eneladusvirus</taxon>
        <taxon>Eneladusvirus Yen904</taxon>
    </lineage>
</organism>
<protein>
    <submittedName>
        <fullName evidence="2">Uncharacterized protein</fullName>
    </submittedName>
</protein>